<organism evidence="9 10">
    <name type="scientific">Labrus bergylta</name>
    <name type="common">ballan wrasse</name>
    <dbReference type="NCBI Taxonomy" id="56723"/>
    <lineage>
        <taxon>Eukaryota</taxon>
        <taxon>Metazoa</taxon>
        <taxon>Chordata</taxon>
        <taxon>Craniata</taxon>
        <taxon>Vertebrata</taxon>
        <taxon>Euteleostomi</taxon>
        <taxon>Actinopterygii</taxon>
        <taxon>Neopterygii</taxon>
        <taxon>Teleostei</taxon>
        <taxon>Neoteleostei</taxon>
        <taxon>Acanthomorphata</taxon>
        <taxon>Eupercaria</taxon>
        <taxon>Labriformes</taxon>
        <taxon>Labridae</taxon>
        <taxon>Labrus</taxon>
    </lineage>
</organism>
<protein>
    <recommendedName>
        <fullName evidence="8">Calponin-homology (CH) domain-containing protein</fullName>
    </recommendedName>
</protein>
<dbReference type="InterPro" id="IPR001589">
    <property type="entry name" value="Actinin_actin-bd_CS"/>
</dbReference>
<dbReference type="GO" id="GO:0005640">
    <property type="term" value="C:nuclear outer membrane"/>
    <property type="evidence" value="ECO:0007669"/>
    <property type="project" value="TreeGrafter"/>
</dbReference>
<evidence type="ECO:0000256" key="5">
    <source>
        <dbReference type="ARBA" id="ARBA00023136"/>
    </source>
</evidence>
<dbReference type="InParanoid" id="A0A3Q3N9C4"/>
<keyword evidence="5" id="KW-0472">Membrane</keyword>
<dbReference type="GO" id="GO:0007097">
    <property type="term" value="P:nuclear migration"/>
    <property type="evidence" value="ECO:0007669"/>
    <property type="project" value="TreeGrafter"/>
</dbReference>
<feature type="compositionally biased region" description="Basic and acidic residues" evidence="7">
    <location>
        <begin position="1"/>
        <end position="33"/>
    </location>
</feature>
<dbReference type="Pfam" id="PF00307">
    <property type="entry name" value="CH"/>
    <property type="match status" value="1"/>
</dbReference>
<dbReference type="Ensembl" id="ENSLBET00000032018.1">
    <property type="protein sequence ID" value="ENSLBEP00000030605.1"/>
    <property type="gene ID" value="ENSLBEG00000023109.1"/>
</dbReference>
<evidence type="ECO:0000256" key="4">
    <source>
        <dbReference type="ARBA" id="ARBA00022989"/>
    </source>
</evidence>
<feature type="region of interest" description="Disordered" evidence="7">
    <location>
        <begin position="1"/>
        <end position="35"/>
    </location>
</feature>
<dbReference type="SUPFAM" id="SSF47576">
    <property type="entry name" value="Calponin-homology domain, CH-domain"/>
    <property type="match status" value="1"/>
</dbReference>
<dbReference type="AlphaFoldDB" id="A0A3Q3N9C4"/>
<reference evidence="9" key="2">
    <citation type="submission" date="2025-09" db="UniProtKB">
        <authorList>
            <consortium name="Ensembl"/>
        </authorList>
    </citation>
    <scope>IDENTIFICATION</scope>
</reference>
<accession>A0A3Q3N9C4</accession>
<feature type="domain" description="Calponin-homology (CH)" evidence="8">
    <location>
        <begin position="33"/>
        <end position="100"/>
    </location>
</feature>
<keyword evidence="10" id="KW-1185">Reference proteome</keyword>
<keyword evidence="4" id="KW-1133">Transmembrane helix</keyword>
<keyword evidence="3" id="KW-0677">Repeat</keyword>
<proteinExistence type="predicted"/>
<dbReference type="GeneTree" id="ENSGT00940000180472"/>
<dbReference type="GO" id="GO:0034993">
    <property type="term" value="C:meiotic nuclear membrane microtubule tethering complex"/>
    <property type="evidence" value="ECO:0007669"/>
    <property type="project" value="TreeGrafter"/>
</dbReference>
<dbReference type="InterPro" id="IPR036872">
    <property type="entry name" value="CH_dom_sf"/>
</dbReference>
<dbReference type="GO" id="GO:0005737">
    <property type="term" value="C:cytoplasm"/>
    <property type="evidence" value="ECO:0007669"/>
    <property type="project" value="TreeGrafter"/>
</dbReference>
<dbReference type="Proteomes" id="UP000261660">
    <property type="component" value="Unplaced"/>
</dbReference>
<name>A0A3Q3N9C4_9LABR</name>
<dbReference type="STRING" id="56723.ENSLBEP00000030605"/>
<evidence type="ECO:0000313" key="9">
    <source>
        <dbReference type="Ensembl" id="ENSLBEP00000030605.1"/>
    </source>
</evidence>
<evidence type="ECO:0000256" key="6">
    <source>
        <dbReference type="ARBA" id="ARBA00023203"/>
    </source>
</evidence>
<dbReference type="GO" id="GO:0051015">
    <property type="term" value="F:actin filament binding"/>
    <property type="evidence" value="ECO:0007669"/>
    <property type="project" value="TreeGrafter"/>
</dbReference>
<keyword evidence="6" id="KW-0009">Actin-binding</keyword>
<evidence type="ECO:0000256" key="7">
    <source>
        <dbReference type="SAM" id="MobiDB-lite"/>
    </source>
</evidence>
<evidence type="ECO:0000256" key="2">
    <source>
        <dbReference type="ARBA" id="ARBA00022692"/>
    </source>
</evidence>
<evidence type="ECO:0000259" key="8">
    <source>
        <dbReference type="PROSITE" id="PS50021"/>
    </source>
</evidence>
<evidence type="ECO:0000256" key="1">
    <source>
        <dbReference type="ARBA" id="ARBA00004370"/>
    </source>
</evidence>
<sequence length="100" mass="11894">MRMQDKADGDSHEKSMGEFSDEHVQQPQDDRKAVQRRTFTRWMNALLQRCDPPVEVHDLFTDIQDGRILMALLEELSGCKLVRVMLYNRKMYSQKSRKYD</sequence>
<dbReference type="Gene3D" id="1.10.418.10">
    <property type="entry name" value="Calponin-like domain"/>
    <property type="match status" value="1"/>
</dbReference>
<evidence type="ECO:0000313" key="10">
    <source>
        <dbReference type="Proteomes" id="UP000261660"/>
    </source>
</evidence>
<comment type="subcellular location">
    <subcellularLocation>
        <location evidence="1">Membrane</location>
    </subcellularLocation>
</comment>
<dbReference type="PANTHER" id="PTHR47535">
    <property type="entry name" value="MUSCLE-SPECIFIC PROTEIN 300 KDA, ISOFORM G"/>
    <property type="match status" value="1"/>
</dbReference>
<dbReference type="InterPro" id="IPR001715">
    <property type="entry name" value="CH_dom"/>
</dbReference>
<reference evidence="9" key="1">
    <citation type="submission" date="2025-08" db="UniProtKB">
        <authorList>
            <consortium name="Ensembl"/>
        </authorList>
    </citation>
    <scope>IDENTIFICATION</scope>
</reference>
<keyword evidence="2" id="KW-0812">Transmembrane</keyword>
<dbReference type="PANTHER" id="PTHR47535:SF9">
    <property type="entry name" value="CALPONIN-HOMOLOGY (CH) DOMAIN-CONTAINING PROTEIN"/>
    <property type="match status" value="1"/>
</dbReference>
<dbReference type="PROSITE" id="PS50021">
    <property type="entry name" value="CH"/>
    <property type="match status" value="1"/>
</dbReference>
<dbReference type="InterPro" id="IPR052403">
    <property type="entry name" value="LINC-complex_assoc"/>
</dbReference>
<evidence type="ECO:0000256" key="3">
    <source>
        <dbReference type="ARBA" id="ARBA00022737"/>
    </source>
</evidence>
<dbReference type="PROSITE" id="PS00019">
    <property type="entry name" value="ACTININ_1"/>
    <property type="match status" value="1"/>
</dbReference>